<dbReference type="Gene3D" id="3.40.1360.10">
    <property type="match status" value="1"/>
</dbReference>
<evidence type="ECO:0000256" key="10">
    <source>
        <dbReference type="PROSITE-ProRule" id="PRU01385"/>
    </source>
</evidence>
<dbReference type="GO" id="GO:0005694">
    <property type="term" value="C:chromosome"/>
    <property type="evidence" value="ECO:0007669"/>
    <property type="project" value="InterPro"/>
</dbReference>
<evidence type="ECO:0000313" key="14">
    <source>
        <dbReference type="Proteomes" id="UP000278031"/>
    </source>
</evidence>
<dbReference type="NCBIfam" id="NF003333">
    <property type="entry name" value="PRK04342.1-2"/>
    <property type="match status" value="1"/>
</dbReference>
<evidence type="ECO:0000256" key="9">
    <source>
        <dbReference type="HAMAP-Rule" id="MF_00132"/>
    </source>
</evidence>
<gene>
    <name evidence="9" type="primary">top6A</name>
    <name evidence="13" type="ORF">DRO04_00790</name>
</gene>
<keyword evidence="7 9" id="KW-0238">DNA-binding</keyword>
<dbReference type="InterPro" id="IPR004085">
    <property type="entry name" value="TopoVI_A"/>
</dbReference>
<sequence length="365" mass="42173">MTMRRKVKQPKKARGYETSKEIANRLYILAKKIVEEIKKGKDPTFETVIRGRSNVEFDEALKLIKLGTKTSRRYFLNIGHARKFMQTMLVLAKTYEYLMHNKTASIREIYYELKHTIANTKENTFEDQTESDAVIVDLEHAVDTFREKLNLHANPKGALYGDITLRDRMHHNDTFNCSKLGRGGWSIMSRIEPEEIEIVDVNADYVLVIETSAMYERLVEEGFAKKNKCILVGTGGQAARGTRRLIHRLHYEAKLPVIVFTDGDPFGWYIYSVVKQGSMALAAHSEYLAVPDAKYVGMTLDDIETYGLKNVTEKMKDVDIKRAKEMLDYPWFKTKEWQRQLKKAIQMKVRIEQQALANKSLDFVA</sequence>
<comment type="function">
    <text evidence="9">Relaxes both positive and negative superturns and exhibits a strong decatenase activity.</text>
</comment>
<comment type="catalytic activity">
    <reaction evidence="1 9 10">
        <text>ATP-dependent breakage, passage and rejoining of double-stranded DNA.</text>
        <dbReference type="EC" id="5.6.2.2"/>
    </reaction>
</comment>
<reference evidence="13 14" key="1">
    <citation type="submission" date="2018-06" db="EMBL/GenBank/DDBJ databases">
        <title>Extensive metabolic versatility and redundancy in microbially diverse, dynamic hydrothermal sediments.</title>
        <authorList>
            <person name="Dombrowski N."/>
            <person name="Teske A."/>
            <person name="Baker B.J."/>
        </authorList>
    </citation>
    <scope>NUCLEOTIDE SEQUENCE [LARGE SCALE GENOMIC DNA]</scope>
    <source>
        <strain evidence="13">B51_G17</strain>
    </source>
</reference>
<dbReference type="InterPro" id="IPR036078">
    <property type="entry name" value="Spo11/TopoVI_A_sf"/>
</dbReference>
<dbReference type="GO" id="GO:0005524">
    <property type="term" value="F:ATP binding"/>
    <property type="evidence" value="ECO:0007669"/>
    <property type="project" value="UniProtKB-KW"/>
</dbReference>
<evidence type="ECO:0000256" key="4">
    <source>
        <dbReference type="ARBA" id="ARBA00022723"/>
    </source>
</evidence>
<dbReference type="Pfam" id="PF04406">
    <property type="entry name" value="TP6A_N"/>
    <property type="match status" value="1"/>
</dbReference>
<feature type="binding site" evidence="9">
    <location>
        <position position="262"/>
    </location>
    <ligand>
        <name>Mg(2+)</name>
        <dbReference type="ChEBI" id="CHEBI:18420"/>
    </ligand>
</feature>
<dbReference type="Pfam" id="PF21180">
    <property type="entry name" value="TOP6A-Spo11_Toprim"/>
    <property type="match status" value="1"/>
</dbReference>
<dbReference type="EC" id="5.6.2.2" evidence="9"/>
<dbReference type="InterPro" id="IPR002815">
    <property type="entry name" value="Spo11/TopoVI_A"/>
</dbReference>
<dbReference type="PRINTS" id="PR01552">
    <property type="entry name" value="TPISMRASE6A"/>
</dbReference>
<feature type="binding site" evidence="9">
    <location>
        <position position="210"/>
    </location>
    <ligand>
        <name>Mg(2+)</name>
        <dbReference type="ChEBI" id="CHEBI:18420"/>
    </ligand>
</feature>
<keyword evidence="9" id="KW-0547">Nucleotide-binding</keyword>
<evidence type="ECO:0000256" key="8">
    <source>
        <dbReference type="ARBA" id="ARBA00023235"/>
    </source>
</evidence>
<evidence type="ECO:0000256" key="2">
    <source>
        <dbReference type="ARBA" id="ARBA00001946"/>
    </source>
</evidence>
<evidence type="ECO:0000313" key="13">
    <source>
        <dbReference type="EMBL" id="RLG70979.1"/>
    </source>
</evidence>
<evidence type="ECO:0000259" key="12">
    <source>
        <dbReference type="Pfam" id="PF21180"/>
    </source>
</evidence>
<dbReference type="GO" id="GO:0006260">
    <property type="term" value="P:DNA replication"/>
    <property type="evidence" value="ECO:0007669"/>
    <property type="project" value="UniProtKB-UniRule"/>
</dbReference>
<keyword evidence="4 9" id="KW-0479">Metal-binding</keyword>
<evidence type="ECO:0000256" key="3">
    <source>
        <dbReference type="ARBA" id="ARBA00006559"/>
    </source>
</evidence>
<dbReference type="InterPro" id="IPR036388">
    <property type="entry name" value="WH-like_DNA-bd_sf"/>
</dbReference>
<dbReference type="HAMAP" id="MF_00132">
    <property type="entry name" value="Top6A"/>
    <property type="match status" value="1"/>
</dbReference>
<comment type="subunit">
    <text evidence="9">Homodimer. Heterotetramer of two Top6A and two Top6B chains.</text>
</comment>
<proteinExistence type="inferred from homology"/>
<accession>A0A497JI23</accession>
<name>A0A497JI23_9ARCH</name>
<keyword evidence="6 9" id="KW-0799">Topoisomerase</keyword>
<protein>
    <recommendedName>
        <fullName evidence="9">Type 2 DNA topoisomerase 6 subunit A</fullName>
        <ecNumber evidence="9">5.6.2.2</ecNumber>
    </recommendedName>
    <alternativeName>
        <fullName evidence="9">Type II DNA topoisomerase VI subunit A</fullName>
    </alternativeName>
</protein>
<dbReference type="GO" id="GO:0000287">
    <property type="term" value="F:magnesium ion binding"/>
    <property type="evidence" value="ECO:0007669"/>
    <property type="project" value="UniProtKB-UniRule"/>
</dbReference>
<dbReference type="InterPro" id="IPR013049">
    <property type="entry name" value="Spo11/TopoVI_A_N"/>
</dbReference>
<evidence type="ECO:0000259" key="11">
    <source>
        <dbReference type="Pfam" id="PF04406"/>
    </source>
</evidence>
<dbReference type="Proteomes" id="UP000278031">
    <property type="component" value="Unassembled WGS sequence"/>
</dbReference>
<dbReference type="SUPFAM" id="SSF56726">
    <property type="entry name" value="DNA topoisomerase IV, alpha subunit"/>
    <property type="match status" value="1"/>
</dbReference>
<feature type="domain" description="Spo11/DNA topoisomerase VI subunit A N-terminal" evidence="11">
    <location>
        <begin position="82"/>
        <end position="150"/>
    </location>
</feature>
<dbReference type="CDD" id="cd00223">
    <property type="entry name" value="TOPRIM_TopoIIB_SPO"/>
    <property type="match status" value="1"/>
</dbReference>
<dbReference type="GO" id="GO:0006265">
    <property type="term" value="P:DNA topological change"/>
    <property type="evidence" value="ECO:0007669"/>
    <property type="project" value="UniProtKB-UniRule"/>
</dbReference>
<dbReference type="PANTHER" id="PTHR10848:SF0">
    <property type="entry name" value="MEIOTIC RECOMBINATION PROTEIN SPO11"/>
    <property type="match status" value="1"/>
</dbReference>
<keyword evidence="8 9" id="KW-0413">Isomerase</keyword>
<evidence type="ECO:0000256" key="6">
    <source>
        <dbReference type="ARBA" id="ARBA00023029"/>
    </source>
</evidence>
<evidence type="ECO:0000256" key="7">
    <source>
        <dbReference type="ARBA" id="ARBA00023125"/>
    </source>
</evidence>
<comment type="cofactor">
    <cofactor evidence="2 9">
        <name>Mg(2+)</name>
        <dbReference type="ChEBI" id="CHEBI:18420"/>
    </cofactor>
</comment>
<evidence type="ECO:0000256" key="5">
    <source>
        <dbReference type="ARBA" id="ARBA00022842"/>
    </source>
</evidence>
<comment type="similarity">
    <text evidence="3 9 10">Belongs to the TOP6A family.</text>
</comment>
<dbReference type="InterPro" id="IPR034136">
    <property type="entry name" value="TOPRIM_Topo6A/Spo11"/>
</dbReference>
<dbReference type="AlphaFoldDB" id="A0A497JI23"/>
<dbReference type="PANTHER" id="PTHR10848">
    <property type="entry name" value="MEIOTIC RECOMBINATION PROTEIN SPO11"/>
    <property type="match status" value="1"/>
</dbReference>
<dbReference type="GO" id="GO:0003918">
    <property type="term" value="F:DNA topoisomerase type II (double strand cut, ATP-hydrolyzing) activity"/>
    <property type="evidence" value="ECO:0007669"/>
    <property type="project" value="UniProtKB-UniRule"/>
</dbReference>
<feature type="domain" description="Topoisomerase 6 subunit A/Spo11 TOPRIM" evidence="12">
    <location>
        <begin position="205"/>
        <end position="364"/>
    </location>
</feature>
<dbReference type="PROSITE" id="PS52041">
    <property type="entry name" value="TOPO_IIB"/>
    <property type="match status" value="1"/>
</dbReference>
<dbReference type="Gene3D" id="1.10.10.10">
    <property type="entry name" value="Winged helix-like DNA-binding domain superfamily/Winged helix DNA-binding domain"/>
    <property type="match status" value="1"/>
</dbReference>
<comment type="caution">
    <text evidence="13">The sequence shown here is derived from an EMBL/GenBank/DDBJ whole genome shotgun (WGS) entry which is preliminary data.</text>
</comment>
<keyword evidence="9" id="KW-0067">ATP-binding</keyword>
<feature type="active site" description="O-(5'-phospho-DNA)-tyrosine intermediate" evidence="9 10">
    <location>
        <position position="111"/>
    </location>
</feature>
<dbReference type="GO" id="GO:0003677">
    <property type="term" value="F:DNA binding"/>
    <property type="evidence" value="ECO:0007669"/>
    <property type="project" value="UniProtKB-UniRule"/>
</dbReference>
<keyword evidence="5 9" id="KW-0460">Magnesium</keyword>
<organism evidence="13 14">
    <name type="scientific">Candidatus Iainarchaeum sp</name>
    <dbReference type="NCBI Taxonomy" id="3101447"/>
    <lineage>
        <taxon>Archaea</taxon>
        <taxon>Candidatus Iainarchaeota</taxon>
        <taxon>Candidatus Iainarchaeia</taxon>
        <taxon>Candidatus Iainarchaeales</taxon>
        <taxon>Candidatus Iainarchaeaceae</taxon>
        <taxon>Candidatus Iainarchaeum</taxon>
    </lineage>
</organism>
<dbReference type="PRINTS" id="PR01550">
    <property type="entry name" value="TOP6AFAMILY"/>
</dbReference>
<dbReference type="EMBL" id="QMWP01000018">
    <property type="protein sequence ID" value="RLG70979.1"/>
    <property type="molecule type" value="Genomic_DNA"/>
</dbReference>
<evidence type="ECO:0000256" key="1">
    <source>
        <dbReference type="ARBA" id="ARBA00000185"/>
    </source>
</evidence>